<dbReference type="InterPro" id="IPR034137">
    <property type="entry name" value="TOPRIM_RecR"/>
</dbReference>
<comment type="caution">
    <text evidence="9">The sequence shown here is derived from an EMBL/GenBank/DDBJ whole genome shotgun (WGS) entry which is preliminary data.</text>
</comment>
<evidence type="ECO:0000313" key="9">
    <source>
        <dbReference type="EMBL" id="RKX68055.1"/>
    </source>
</evidence>
<dbReference type="Pfam" id="PF21176">
    <property type="entry name" value="RecR_HhH"/>
    <property type="match status" value="1"/>
</dbReference>
<evidence type="ECO:0000256" key="3">
    <source>
        <dbReference type="ARBA" id="ARBA00022771"/>
    </source>
</evidence>
<keyword evidence="3 7" id="KW-0863">Zinc-finger</keyword>
<evidence type="ECO:0000256" key="7">
    <source>
        <dbReference type="HAMAP-Rule" id="MF_00017"/>
    </source>
</evidence>
<comment type="function">
    <text evidence="7">May play a role in DNA repair. It seems to be involved in an RecBC-independent recombinational process of DNA repair. It may act with RecF and RecO.</text>
</comment>
<dbReference type="AlphaFoldDB" id="A0A660SB32"/>
<feature type="zinc finger region" description="C4-type" evidence="7">
    <location>
        <begin position="54"/>
        <end position="69"/>
    </location>
</feature>
<dbReference type="InterPro" id="IPR006171">
    <property type="entry name" value="TOPRIM_dom"/>
</dbReference>
<protein>
    <recommendedName>
        <fullName evidence="7">Recombination protein RecR</fullName>
    </recommendedName>
</protein>
<evidence type="ECO:0000256" key="6">
    <source>
        <dbReference type="ARBA" id="ARBA00023204"/>
    </source>
</evidence>
<dbReference type="InterPro" id="IPR000093">
    <property type="entry name" value="DNA_Rcmb_RecR"/>
</dbReference>
<keyword evidence="4 7" id="KW-0862">Zinc</keyword>
<gene>
    <name evidence="7" type="primary">recR</name>
    <name evidence="9" type="ORF">DRP44_00675</name>
</gene>
<feature type="domain" description="Toprim" evidence="8">
    <location>
        <begin position="77"/>
        <end position="173"/>
    </location>
</feature>
<dbReference type="PANTHER" id="PTHR30446:SF0">
    <property type="entry name" value="RECOMBINATION PROTEIN RECR"/>
    <property type="match status" value="1"/>
</dbReference>
<dbReference type="GO" id="GO:0008270">
    <property type="term" value="F:zinc ion binding"/>
    <property type="evidence" value="ECO:0007669"/>
    <property type="project" value="UniProtKB-KW"/>
</dbReference>
<organism evidence="9 10">
    <name type="scientific">candidate division TA06 bacterium</name>
    <dbReference type="NCBI Taxonomy" id="2250710"/>
    <lineage>
        <taxon>Bacteria</taxon>
        <taxon>Bacteria division TA06</taxon>
    </lineage>
</organism>
<reference evidence="9 10" key="1">
    <citation type="submission" date="2018-06" db="EMBL/GenBank/DDBJ databases">
        <title>Extensive metabolic versatility and redundancy in microbially diverse, dynamic hydrothermal sediments.</title>
        <authorList>
            <person name="Dombrowski N."/>
            <person name="Teske A."/>
            <person name="Baker B.J."/>
        </authorList>
    </citation>
    <scope>NUCLEOTIDE SEQUENCE [LARGE SCALE GENOMIC DNA]</scope>
    <source>
        <strain evidence="9">B35_G9</strain>
    </source>
</reference>
<name>A0A660SB32_UNCT6</name>
<dbReference type="NCBIfam" id="TIGR00615">
    <property type="entry name" value="recR"/>
    <property type="match status" value="1"/>
</dbReference>
<keyword evidence="5 7" id="KW-0233">DNA recombination</keyword>
<dbReference type="SUPFAM" id="SSF111304">
    <property type="entry name" value="Recombination protein RecR"/>
    <property type="match status" value="1"/>
</dbReference>
<evidence type="ECO:0000256" key="5">
    <source>
        <dbReference type="ARBA" id="ARBA00023172"/>
    </source>
</evidence>
<dbReference type="Gene3D" id="3.40.1360.10">
    <property type="match status" value="1"/>
</dbReference>
<dbReference type="GO" id="GO:0003677">
    <property type="term" value="F:DNA binding"/>
    <property type="evidence" value="ECO:0007669"/>
    <property type="project" value="UniProtKB-UniRule"/>
</dbReference>
<dbReference type="HAMAP" id="MF_00017">
    <property type="entry name" value="RecR"/>
    <property type="match status" value="1"/>
</dbReference>
<dbReference type="PANTHER" id="PTHR30446">
    <property type="entry name" value="RECOMBINATION PROTEIN RECR"/>
    <property type="match status" value="1"/>
</dbReference>
<keyword evidence="1 7" id="KW-0479">Metal-binding</keyword>
<dbReference type="PROSITE" id="PS01300">
    <property type="entry name" value="RECR"/>
    <property type="match status" value="1"/>
</dbReference>
<dbReference type="Proteomes" id="UP000282321">
    <property type="component" value="Unassembled WGS sequence"/>
</dbReference>
<sequence length="199" mass="22654">MNIIDELKEAFKILPGVGNRTAQRFTFYAIKADKESIERLSRLLNEVKEKIHPCKICGNPTTEELCSICSDSDRDHSTVLIVENIEDLYQIETAGKYRGVYHILGGHLAPLENITPEKLRIKELIERVESSKIDEVILALNPNTAGEVTSIYLYDLLKKYKNIKITKPSIGLPYGSTIHYLDNYTIIQGINERKEIKGY</sequence>
<evidence type="ECO:0000256" key="1">
    <source>
        <dbReference type="ARBA" id="ARBA00022723"/>
    </source>
</evidence>
<dbReference type="EMBL" id="QNBC01000004">
    <property type="protein sequence ID" value="RKX68055.1"/>
    <property type="molecule type" value="Genomic_DNA"/>
</dbReference>
<dbReference type="PROSITE" id="PS50880">
    <property type="entry name" value="TOPRIM"/>
    <property type="match status" value="1"/>
</dbReference>
<evidence type="ECO:0000313" key="10">
    <source>
        <dbReference type="Proteomes" id="UP000282321"/>
    </source>
</evidence>
<evidence type="ECO:0000256" key="4">
    <source>
        <dbReference type="ARBA" id="ARBA00022833"/>
    </source>
</evidence>
<accession>A0A660SB32</accession>
<dbReference type="InterPro" id="IPR023627">
    <property type="entry name" value="Rcmb_RecR"/>
</dbReference>
<dbReference type="InterPro" id="IPR015967">
    <property type="entry name" value="Rcmb_RecR_Znf"/>
</dbReference>
<dbReference type="Pfam" id="PF02132">
    <property type="entry name" value="RecR_ZnF"/>
    <property type="match status" value="1"/>
</dbReference>
<dbReference type="SMART" id="SM00493">
    <property type="entry name" value="TOPRIM"/>
    <property type="match status" value="1"/>
</dbReference>
<dbReference type="GO" id="GO:0006281">
    <property type="term" value="P:DNA repair"/>
    <property type="evidence" value="ECO:0007669"/>
    <property type="project" value="UniProtKB-UniRule"/>
</dbReference>
<dbReference type="GO" id="GO:0006310">
    <property type="term" value="P:DNA recombination"/>
    <property type="evidence" value="ECO:0007669"/>
    <property type="project" value="UniProtKB-UniRule"/>
</dbReference>
<keyword evidence="2 7" id="KW-0227">DNA damage</keyword>
<dbReference type="Pfam" id="PF13662">
    <property type="entry name" value="Toprim_4"/>
    <property type="match status" value="1"/>
</dbReference>
<evidence type="ECO:0000256" key="2">
    <source>
        <dbReference type="ARBA" id="ARBA00022763"/>
    </source>
</evidence>
<comment type="similarity">
    <text evidence="7">Belongs to the RecR family.</text>
</comment>
<dbReference type="Gene3D" id="1.10.8.420">
    <property type="entry name" value="RecR Domain 1"/>
    <property type="match status" value="1"/>
</dbReference>
<keyword evidence="6 7" id="KW-0234">DNA repair</keyword>
<proteinExistence type="inferred from homology"/>
<dbReference type="CDD" id="cd01025">
    <property type="entry name" value="TOPRIM_recR"/>
    <property type="match status" value="1"/>
</dbReference>
<evidence type="ECO:0000259" key="8">
    <source>
        <dbReference type="PROSITE" id="PS50880"/>
    </source>
</evidence>
<dbReference type="Gene3D" id="3.30.60.80">
    <property type="match status" value="1"/>
</dbReference>